<comment type="caution">
    <text evidence="1">The sequence shown here is derived from an EMBL/GenBank/DDBJ whole genome shotgun (WGS) entry which is preliminary data.</text>
</comment>
<dbReference type="Proteomes" id="UP001145114">
    <property type="component" value="Unassembled WGS sequence"/>
</dbReference>
<accession>A0ACC1HGD4</accession>
<protein>
    <submittedName>
        <fullName evidence="1">Uncharacterized protein</fullName>
    </submittedName>
</protein>
<gene>
    <name evidence="1" type="ORF">EV182_000799</name>
</gene>
<evidence type="ECO:0000313" key="2">
    <source>
        <dbReference type="Proteomes" id="UP001145114"/>
    </source>
</evidence>
<dbReference type="EMBL" id="JAMZIH010005207">
    <property type="protein sequence ID" value="KAJ1675680.1"/>
    <property type="molecule type" value="Genomic_DNA"/>
</dbReference>
<sequence>MAPRLPFWKDLEGHKLSVLALYRQMLRQAKLFSDDVQRTYLRAWIRERFRNSRRVTSPKIACKRIEEAKQFSRTMEKAINGDADKLNWISDLAYGRRGRIAMVIKLISNYKSQNKPCRHLTDMRPHTSIRHDPHPAYAIPFDQRVYKPPEHVLSITPETIRQQQLERAKANQIPPSELVVHRVITNYGYQFYRIKGRTQPHWLGKLIKVLTRQSDRRSKQLQGLEELLSDVKEEEQFLKRLGVEDSGGYIPAIQYEIERITRNIIQSKESNRVKHNVV</sequence>
<reference evidence="1" key="1">
    <citation type="submission" date="2022-06" db="EMBL/GenBank/DDBJ databases">
        <title>Phylogenomic reconstructions and comparative analyses of Kickxellomycotina fungi.</title>
        <authorList>
            <person name="Reynolds N.K."/>
            <person name="Stajich J.E."/>
            <person name="Barry K."/>
            <person name="Grigoriev I.V."/>
            <person name="Crous P."/>
            <person name="Smith M.E."/>
        </authorList>
    </citation>
    <scope>NUCLEOTIDE SEQUENCE</scope>
    <source>
        <strain evidence="1">RSA 2271</strain>
    </source>
</reference>
<organism evidence="1 2">
    <name type="scientific">Spiromyces aspiralis</name>
    <dbReference type="NCBI Taxonomy" id="68401"/>
    <lineage>
        <taxon>Eukaryota</taxon>
        <taxon>Fungi</taxon>
        <taxon>Fungi incertae sedis</taxon>
        <taxon>Zoopagomycota</taxon>
        <taxon>Kickxellomycotina</taxon>
        <taxon>Kickxellomycetes</taxon>
        <taxon>Kickxellales</taxon>
        <taxon>Kickxellaceae</taxon>
        <taxon>Spiromyces</taxon>
    </lineage>
</organism>
<keyword evidence="2" id="KW-1185">Reference proteome</keyword>
<name>A0ACC1HGD4_9FUNG</name>
<evidence type="ECO:0000313" key="1">
    <source>
        <dbReference type="EMBL" id="KAJ1675680.1"/>
    </source>
</evidence>
<proteinExistence type="predicted"/>
<feature type="non-terminal residue" evidence="1">
    <location>
        <position position="278"/>
    </location>
</feature>